<dbReference type="Pfam" id="PF03746">
    <property type="entry name" value="LamB_YcsF"/>
    <property type="match status" value="1"/>
</dbReference>
<evidence type="ECO:0000313" key="3">
    <source>
        <dbReference type="Proteomes" id="UP000677436"/>
    </source>
</evidence>
<name>A0A8D5ZLE0_9BACL</name>
<evidence type="ECO:0000256" key="1">
    <source>
        <dbReference type="HAMAP-Rule" id="MF_00691"/>
    </source>
</evidence>
<reference evidence="2" key="1">
    <citation type="journal article" date="2013" name="Int. J. Syst. Evol. Microbiol.">
        <title>Polycladomyces abyssicola gen. nov., sp. nov., a thermophilic filamentous bacterium isolated from hemipelagic sediment.</title>
        <authorList>
            <person name="Tsubouchi T."/>
            <person name="Shimane Y."/>
            <person name="Mori K."/>
            <person name="Usui K."/>
            <person name="Hiraki T."/>
            <person name="Tame A."/>
            <person name="Uematsu K."/>
            <person name="Maruyama T."/>
            <person name="Hatada Y."/>
        </authorList>
    </citation>
    <scope>NUCLEOTIDE SEQUENCE</scope>
    <source>
        <strain evidence="2">JIR-001</strain>
    </source>
</reference>
<comment type="similarity">
    <text evidence="1">Belongs to the LamB/PxpA family.</text>
</comment>
<accession>A0A8D5ZLE0</accession>
<dbReference type="Gene3D" id="3.20.20.370">
    <property type="entry name" value="Glycoside hydrolase/deacetylase"/>
    <property type="match status" value="1"/>
</dbReference>
<comment type="subunit">
    <text evidence="1">Forms a complex composed of PxpA, PxpB and PxpC.</text>
</comment>
<dbReference type="InterPro" id="IPR011330">
    <property type="entry name" value="Glyco_hydro/deAcase_b/a-brl"/>
</dbReference>
<dbReference type="EC" id="3.5.2.9" evidence="1"/>
<sequence>MIGEYYEGSPEKEGGSMADRIDLNCDLGESFGIYRIGRDTDVMDWITSANIACGFHAGDPHVMHRTVQLALEKGVAIGAHPGLPDRQWFGRRWMELTPEEVFDLVVYQVGALSAFVRVCGGELQHVKPHGALFNVAAVNGEIARAVAEAVARVDDHLILFGLAGSELVRAGRQVGLRVAEEVFADRQYEPDGTLTPRTRPDAVIHDPDRAVARVIRMIREGKVTAADGSELDIRADTVCVHGDQPEAVAFVRQLRQAFEANRIQVKRVGEL</sequence>
<organism evidence="2 3">
    <name type="scientific">Polycladomyces abyssicola</name>
    <dbReference type="NCBI Taxonomy" id="1125966"/>
    <lineage>
        <taxon>Bacteria</taxon>
        <taxon>Bacillati</taxon>
        <taxon>Bacillota</taxon>
        <taxon>Bacilli</taxon>
        <taxon>Bacillales</taxon>
        <taxon>Thermoactinomycetaceae</taxon>
        <taxon>Polycladomyces</taxon>
    </lineage>
</organism>
<dbReference type="PANTHER" id="PTHR30292:SF0">
    <property type="entry name" value="5-OXOPROLINASE SUBUNIT A"/>
    <property type="match status" value="1"/>
</dbReference>
<protein>
    <recommendedName>
        <fullName evidence="1">5-oxoprolinase subunit A</fullName>
        <shortName evidence="1">5-OPase subunit A</shortName>
        <ecNumber evidence="1">3.5.2.9</ecNumber>
    </recommendedName>
    <alternativeName>
        <fullName evidence="1">5-oxoprolinase (ATP-hydrolyzing) subunit A</fullName>
    </alternativeName>
</protein>
<keyword evidence="1" id="KW-0067">ATP-binding</keyword>
<keyword evidence="3" id="KW-1185">Reference proteome</keyword>
<dbReference type="EMBL" id="AP024601">
    <property type="protein sequence ID" value="BCU80535.1"/>
    <property type="molecule type" value="Genomic_DNA"/>
</dbReference>
<keyword evidence="1" id="KW-0378">Hydrolase</keyword>
<dbReference type="PANTHER" id="PTHR30292">
    <property type="entry name" value="UNCHARACTERIZED PROTEIN YBGL-RELATED"/>
    <property type="match status" value="1"/>
</dbReference>
<gene>
    <name evidence="2" type="primary">ycsF</name>
    <name evidence="1" type="synonym">pxpA</name>
    <name evidence="2" type="ORF">JIR001_03180</name>
</gene>
<dbReference type="KEGG" id="pabs:JIR001_03180"/>
<comment type="catalytic activity">
    <reaction evidence="1">
        <text>5-oxo-L-proline + ATP + 2 H2O = L-glutamate + ADP + phosphate + H(+)</text>
        <dbReference type="Rhea" id="RHEA:10348"/>
        <dbReference type="ChEBI" id="CHEBI:15377"/>
        <dbReference type="ChEBI" id="CHEBI:15378"/>
        <dbReference type="ChEBI" id="CHEBI:29985"/>
        <dbReference type="ChEBI" id="CHEBI:30616"/>
        <dbReference type="ChEBI" id="CHEBI:43474"/>
        <dbReference type="ChEBI" id="CHEBI:58402"/>
        <dbReference type="ChEBI" id="CHEBI:456216"/>
        <dbReference type="EC" id="3.5.2.9"/>
    </reaction>
</comment>
<proteinExistence type="inferred from homology"/>
<dbReference type="InterPro" id="IPR005501">
    <property type="entry name" value="LamB/YcsF/PxpA-like"/>
</dbReference>
<dbReference type="AlphaFoldDB" id="A0A8D5ZLE0"/>
<comment type="function">
    <text evidence="1">Catalyzes the cleavage of 5-oxoproline to form L-glutamate coupled to the hydrolysis of ATP to ADP and inorganic phosphate.</text>
</comment>
<reference evidence="2" key="2">
    <citation type="journal article" date="2021" name="Microbiol. Resour. Announc.">
        <title>Complete Genome Sequence of Polycladomyces abyssicola JIR-001T, Isolated from Hemipelagic Sediment in Deep Seawater.</title>
        <authorList>
            <person name="Tsubouchi T."/>
            <person name="Kaneko Y."/>
        </authorList>
    </citation>
    <scope>NUCLEOTIDE SEQUENCE</scope>
    <source>
        <strain evidence="2">JIR-001</strain>
    </source>
</reference>
<dbReference type="NCBIfam" id="NF003814">
    <property type="entry name" value="PRK05406.1-3"/>
    <property type="match status" value="1"/>
</dbReference>
<dbReference type="Proteomes" id="UP000677436">
    <property type="component" value="Chromosome"/>
</dbReference>
<dbReference type="GO" id="GO:0005524">
    <property type="term" value="F:ATP binding"/>
    <property type="evidence" value="ECO:0007669"/>
    <property type="project" value="UniProtKB-UniRule"/>
</dbReference>
<dbReference type="GO" id="GO:0017168">
    <property type="term" value="F:5-oxoprolinase (ATP-hydrolyzing) activity"/>
    <property type="evidence" value="ECO:0007669"/>
    <property type="project" value="UniProtKB-UniRule"/>
</dbReference>
<dbReference type="NCBIfam" id="NF003816">
    <property type="entry name" value="PRK05406.1-5"/>
    <property type="match status" value="1"/>
</dbReference>
<evidence type="ECO:0000313" key="2">
    <source>
        <dbReference type="EMBL" id="BCU80535.1"/>
    </source>
</evidence>
<keyword evidence="1" id="KW-0547">Nucleotide-binding</keyword>
<dbReference type="HAMAP" id="MF_00691">
    <property type="entry name" value="PxpA"/>
    <property type="match status" value="1"/>
</dbReference>
<dbReference type="SUPFAM" id="SSF88713">
    <property type="entry name" value="Glycoside hydrolase/deacetylase"/>
    <property type="match status" value="1"/>
</dbReference>
<dbReference type="GO" id="GO:0005975">
    <property type="term" value="P:carbohydrate metabolic process"/>
    <property type="evidence" value="ECO:0007669"/>
    <property type="project" value="InterPro"/>
</dbReference>
<dbReference type="CDD" id="cd10787">
    <property type="entry name" value="LamB_YcsF_like"/>
    <property type="match status" value="1"/>
</dbReference>